<sequence>MVDLAGSEIAARKVGGAVPVRGPSSTSMVSVLALTCPVTSWPECRQQRDTVYRVSMMTSKELARRYTVIGDHHGTGGGPAGRAAVIHPGLTQPAG</sequence>
<name>A0A438LXZ2_9ACTN</name>
<protein>
    <submittedName>
        <fullName evidence="2">Uncharacterized protein</fullName>
    </submittedName>
</protein>
<dbReference type="Proteomes" id="UP000284824">
    <property type="component" value="Unassembled WGS sequence"/>
</dbReference>
<evidence type="ECO:0000313" key="3">
    <source>
        <dbReference type="Proteomes" id="UP000284824"/>
    </source>
</evidence>
<feature type="region of interest" description="Disordered" evidence="1">
    <location>
        <begin position="73"/>
        <end position="95"/>
    </location>
</feature>
<comment type="caution">
    <text evidence="2">The sequence shown here is derived from an EMBL/GenBank/DDBJ whole genome shotgun (WGS) entry which is preliminary data.</text>
</comment>
<keyword evidence="3" id="KW-1185">Reference proteome</keyword>
<dbReference type="EMBL" id="SAUN01000001">
    <property type="protein sequence ID" value="RVX38389.1"/>
    <property type="molecule type" value="Genomic_DNA"/>
</dbReference>
<proteinExistence type="predicted"/>
<accession>A0A438LXZ2</accession>
<organism evidence="2 3">
    <name type="scientific">Nonomuraea polychroma</name>
    <dbReference type="NCBI Taxonomy" id="46176"/>
    <lineage>
        <taxon>Bacteria</taxon>
        <taxon>Bacillati</taxon>
        <taxon>Actinomycetota</taxon>
        <taxon>Actinomycetes</taxon>
        <taxon>Streptosporangiales</taxon>
        <taxon>Streptosporangiaceae</taxon>
        <taxon>Nonomuraea</taxon>
    </lineage>
</organism>
<gene>
    <name evidence="2" type="ORF">EDD27_0694</name>
</gene>
<evidence type="ECO:0000313" key="2">
    <source>
        <dbReference type="EMBL" id="RVX38389.1"/>
    </source>
</evidence>
<reference evidence="2 3" key="1">
    <citation type="submission" date="2019-01" db="EMBL/GenBank/DDBJ databases">
        <title>Sequencing the genomes of 1000 actinobacteria strains.</title>
        <authorList>
            <person name="Klenk H.-P."/>
        </authorList>
    </citation>
    <scope>NUCLEOTIDE SEQUENCE [LARGE SCALE GENOMIC DNA]</scope>
    <source>
        <strain evidence="2 3">DSM 43925</strain>
    </source>
</reference>
<dbReference type="RefSeq" id="WP_127931027.1">
    <property type="nucleotide sequence ID" value="NZ_SAUN01000001.1"/>
</dbReference>
<dbReference type="AlphaFoldDB" id="A0A438LXZ2"/>
<evidence type="ECO:0000256" key="1">
    <source>
        <dbReference type="SAM" id="MobiDB-lite"/>
    </source>
</evidence>